<gene>
    <name evidence="1" type="ORF">L3X38_019833</name>
</gene>
<keyword evidence="2" id="KW-1185">Reference proteome</keyword>
<comment type="caution">
    <text evidence="1">The sequence shown here is derived from an EMBL/GenBank/DDBJ whole genome shotgun (WGS) entry which is preliminary data.</text>
</comment>
<dbReference type="Proteomes" id="UP001054821">
    <property type="component" value="Chromosome 3"/>
</dbReference>
<dbReference type="AlphaFoldDB" id="A0AAD4WBW4"/>
<evidence type="ECO:0000313" key="1">
    <source>
        <dbReference type="EMBL" id="KAI5340559.1"/>
    </source>
</evidence>
<evidence type="ECO:0000313" key="2">
    <source>
        <dbReference type="Proteomes" id="UP001054821"/>
    </source>
</evidence>
<dbReference type="EMBL" id="JAJFAZ020000003">
    <property type="protein sequence ID" value="KAI5340559.1"/>
    <property type="molecule type" value="Genomic_DNA"/>
</dbReference>
<proteinExistence type="predicted"/>
<name>A0AAD4WBW4_PRUDU</name>
<sequence length="187" mass="21370">MPTPRCVTSLGGPKPPKLPGACLNGLWYGWLRAFTGPIDEPREWRGNGDPLKKPEEIHRSKGFTRRVKHSSFPFHCPGSLHRKRREKSRRLFTSLRRGQQDRNLETTNGFLTHMSWADGIHQEDEVGENNGKREGSMTELEPLVAIKGGLLLPRKKQPTSRTRPSIVKRLEIYSSHPSPPPFVFFLR</sequence>
<protein>
    <submittedName>
        <fullName evidence="1">Uncharacterized protein</fullName>
    </submittedName>
</protein>
<reference evidence="1 2" key="1">
    <citation type="journal article" date="2022" name="G3 (Bethesda)">
        <title>Whole-genome sequence and methylome profiling of the almond [Prunus dulcis (Mill.) D.A. Webb] cultivar 'Nonpareil'.</title>
        <authorList>
            <person name="D'Amico-Willman K.M."/>
            <person name="Ouma W.Z."/>
            <person name="Meulia T."/>
            <person name="Sideli G.M."/>
            <person name="Gradziel T.M."/>
            <person name="Fresnedo-Ramirez J."/>
        </authorList>
    </citation>
    <scope>NUCLEOTIDE SEQUENCE [LARGE SCALE GENOMIC DNA]</scope>
    <source>
        <strain evidence="1">Clone GOH B32 T37-40</strain>
    </source>
</reference>
<organism evidence="1 2">
    <name type="scientific">Prunus dulcis</name>
    <name type="common">Almond</name>
    <name type="synonym">Amygdalus dulcis</name>
    <dbReference type="NCBI Taxonomy" id="3755"/>
    <lineage>
        <taxon>Eukaryota</taxon>
        <taxon>Viridiplantae</taxon>
        <taxon>Streptophyta</taxon>
        <taxon>Embryophyta</taxon>
        <taxon>Tracheophyta</taxon>
        <taxon>Spermatophyta</taxon>
        <taxon>Magnoliopsida</taxon>
        <taxon>eudicotyledons</taxon>
        <taxon>Gunneridae</taxon>
        <taxon>Pentapetalae</taxon>
        <taxon>rosids</taxon>
        <taxon>fabids</taxon>
        <taxon>Rosales</taxon>
        <taxon>Rosaceae</taxon>
        <taxon>Amygdaloideae</taxon>
        <taxon>Amygdaleae</taxon>
        <taxon>Prunus</taxon>
    </lineage>
</organism>
<accession>A0AAD4WBW4</accession>